<dbReference type="Gene3D" id="3.90.870.10">
    <property type="entry name" value="DHBP synthase"/>
    <property type="match status" value="1"/>
</dbReference>
<accession>A0ABX1J555</accession>
<evidence type="ECO:0000256" key="1">
    <source>
        <dbReference type="ARBA" id="ARBA00002284"/>
    </source>
</evidence>
<comment type="function">
    <text evidence="1">Catalyzes the conversion of D-ribulose 5-phosphate to formate and 3,4-dihydroxy-2-butanone 4-phosphate.</text>
</comment>
<dbReference type="InterPro" id="IPR017945">
    <property type="entry name" value="DHBP_synth_RibB-like_a/b_dom"/>
</dbReference>
<comment type="pathway">
    <text evidence="2">Cofactor biosynthesis; riboflavin biosynthesis; 2-hydroxy-3-oxobutyl phosphate from D-ribulose 5-phosphate: step 1/1.</text>
</comment>
<dbReference type="EMBL" id="JAAXLS010000007">
    <property type="protein sequence ID" value="NKQ54054.1"/>
    <property type="molecule type" value="Genomic_DNA"/>
</dbReference>
<sequence length="204" mass="20663">MSTAPGTRVTAALAGGHPVIVLDEHGTAELVVAAAVASTSSLAFLIRHGSGFVRVALTGQACDRLGLPPVTARGPYRCAQAIAVDAAEDVSTGISAADRCRAVRLLADPATEPGQLRRPGHTVPLRAWPTGGVFDEPGVAEAGVELARLAGLEPASVLCGLVSRSDPCAMAGHAEARAFAGEHGLCVTSVAELFAVAAEERRAG</sequence>
<keyword evidence="4" id="KW-0686">Riboflavin biosynthesis</keyword>
<evidence type="ECO:0000256" key="5">
    <source>
        <dbReference type="ARBA" id="ARBA00022723"/>
    </source>
</evidence>
<evidence type="ECO:0000313" key="6">
    <source>
        <dbReference type="EMBL" id="NKQ54054.1"/>
    </source>
</evidence>
<gene>
    <name evidence="6" type="ORF">HFP15_14290</name>
</gene>
<keyword evidence="7" id="KW-1185">Reference proteome</keyword>
<evidence type="ECO:0000313" key="7">
    <source>
        <dbReference type="Proteomes" id="UP000715441"/>
    </source>
</evidence>
<organism evidence="6 7">
    <name type="scientific">Amycolatopsis acididurans</name>
    <dbReference type="NCBI Taxonomy" id="2724524"/>
    <lineage>
        <taxon>Bacteria</taxon>
        <taxon>Bacillati</taxon>
        <taxon>Actinomycetota</taxon>
        <taxon>Actinomycetes</taxon>
        <taxon>Pseudonocardiales</taxon>
        <taxon>Pseudonocardiaceae</taxon>
        <taxon>Amycolatopsis</taxon>
    </lineage>
</organism>
<dbReference type="PANTHER" id="PTHR21327">
    <property type="entry name" value="GTP CYCLOHYDROLASE II-RELATED"/>
    <property type="match status" value="1"/>
</dbReference>
<protein>
    <recommendedName>
        <fullName evidence="3">3,4-dihydroxy-2-butanone-4-phosphate synthase</fullName>
        <ecNumber evidence="3">4.1.99.12</ecNumber>
    </recommendedName>
</protein>
<dbReference type="RefSeq" id="WP_168515570.1">
    <property type="nucleotide sequence ID" value="NZ_JAAXLS010000007.1"/>
</dbReference>
<name>A0ABX1J555_9PSEU</name>
<dbReference type="Pfam" id="PF00926">
    <property type="entry name" value="DHBP_synthase"/>
    <property type="match status" value="1"/>
</dbReference>
<dbReference type="InterPro" id="IPR000422">
    <property type="entry name" value="DHBP_synthase_RibB"/>
</dbReference>
<evidence type="ECO:0000256" key="2">
    <source>
        <dbReference type="ARBA" id="ARBA00004904"/>
    </source>
</evidence>
<keyword evidence="5" id="KW-0479">Metal-binding</keyword>
<dbReference type="PANTHER" id="PTHR21327:SF18">
    <property type="entry name" value="3,4-DIHYDROXY-2-BUTANONE 4-PHOSPHATE SYNTHASE"/>
    <property type="match status" value="1"/>
</dbReference>
<dbReference type="SUPFAM" id="SSF55821">
    <property type="entry name" value="YrdC/RibB"/>
    <property type="match status" value="1"/>
</dbReference>
<comment type="caution">
    <text evidence="6">The sequence shown here is derived from an EMBL/GenBank/DDBJ whole genome shotgun (WGS) entry which is preliminary data.</text>
</comment>
<dbReference type="EC" id="4.1.99.12" evidence="3"/>
<evidence type="ECO:0000256" key="3">
    <source>
        <dbReference type="ARBA" id="ARBA00012153"/>
    </source>
</evidence>
<proteinExistence type="predicted"/>
<reference evidence="6 7" key="1">
    <citation type="submission" date="2020-04" db="EMBL/GenBank/DDBJ databases">
        <title>Novel species.</title>
        <authorList>
            <person name="Teo W.F.A."/>
            <person name="Lipun K."/>
            <person name="Srisuk N."/>
            <person name="Duangmal K."/>
        </authorList>
    </citation>
    <scope>NUCLEOTIDE SEQUENCE [LARGE SCALE GENOMIC DNA]</scope>
    <source>
        <strain evidence="6 7">K13G38</strain>
    </source>
</reference>
<dbReference type="Proteomes" id="UP000715441">
    <property type="component" value="Unassembled WGS sequence"/>
</dbReference>
<evidence type="ECO:0000256" key="4">
    <source>
        <dbReference type="ARBA" id="ARBA00022619"/>
    </source>
</evidence>